<keyword evidence="2" id="KW-0229">DNA integration</keyword>
<feature type="domain" description="Core-binding (CB)" evidence="7">
    <location>
        <begin position="14"/>
        <end position="101"/>
    </location>
</feature>
<evidence type="ECO:0000256" key="2">
    <source>
        <dbReference type="ARBA" id="ARBA00022908"/>
    </source>
</evidence>
<feature type="domain" description="Tyr recombinase" evidence="6">
    <location>
        <begin position="112"/>
        <end position="297"/>
    </location>
</feature>
<keyword evidence="4" id="KW-0233">DNA recombination</keyword>
<evidence type="ECO:0000313" key="8">
    <source>
        <dbReference type="EMBL" id="MWV44953.1"/>
    </source>
</evidence>
<evidence type="ECO:0000256" key="3">
    <source>
        <dbReference type="ARBA" id="ARBA00023125"/>
    </source>
</evidence>
<dbReference type="SUPFAM" id="SSF56349">
    <property type="entry name" value="DNA breaking-rejoining enzymes"/>
    <property type="match status" value="1"/>
</dbReference>
<dbReference type="InterPro" id="IPR004107">
    <property type="entry name" value="Integrase_SAM-like_N"/>
</dbReference>
<dbReference type="CDD" id="cd00397">
    <property type="entry name" value="DNA_BRE_C"/>
    <property type="match status" value="1"/>
</dbReference>
<dbReference type="PROSITE" id="PS51898">
    <property type="entry name" value="TYR_RECOMBINASE"/>
    <property type="match status" value="1"/>
</dbReference>
<dbReference type="InterPro" id="IPR011010">
    <property type="entry name" value="DNA_brk_join_enz"/>
</dbReference>
<evidence type="ECO:0000256" key="4">
    <source>
        <dbReference type="ARBA" id="ARBA00023172"/>
    </source>
</evidence>
<dbReference type="PANTHER" id="PTHR30349:SF64">
    <property type="entry name" value="PROPHAGE INTEGRASE INTD-RELATED"/>
    <property type="match status" value="1"/>
</dbReference>
<keyword evidence="3 5" id="KW-0238">DNA-binding</keyword>
<organism evidence="8 9">
    <name type="scientific">Paenibacillus dendrobii</name>
    <dbReference type="NCBI Taxonomy" id="2691084"/>
    <lineage>
        <taxon>Bacteria</taxon>
        <taxon>Bacillati</taxon>
        <taxon>Bacillota</taxon>
        <taxon>Bacilli</taxon>
        <taxon>Bacillales</taxon>
        <taxon>Paenibacillaceae</taxon>
        <taxon>Paenibacillus</taxon>
    </lineage>
</organism>
<dbReference type="InterPro" id="IPR050090">
    <property type="entry name" value="Tyrosine_recombinase_XerCD"/>
</dbReference>
<dbReference type="GO" id="GO:0003677">
    <property type="term" value="F:DNA binding"/>
    <property type="evidence" value="ECO:0007669"/>
    <property type="project" value="UniProtKB-UniRule"/>
</dbReference>
<name>A0A7X3IK26_9BACL</name>
<proteinExistence type="inferred from homology"/>
<sequence>MNAAKNNIVGLHTGTVYEDIRTFVSKFESKNTQSNYERSIRSFFMWFAQKSIEMLQKDDLHVRNADVVKYQVYLRNHEADYTNTTINNMMAAIQSLYEFLEINEYEVNSKYLKVDVLPDDSESAGSLFFNEAELMANLVKKQTKGQEKSSLIRLAYTTSFRKSSLLKLGWTDIKKNPEADHYLVTTIGKGGKKHTVPISSELYSELLLIKEQKYYEKYSDNKIFHLSKTTIQSMMDSLKNEMGISEERNIVFHSFRNVAASYGSLEEVKEHLNHSDINTTNKYYRHKLKDYSQSISLRMDDRLDDDVFELLSKEELIQLIKQQSVGTIIQMKKEALEMISQKEMIG</sequence>
<evidence type="ECO:0000256" key="5">
    <source>
        <dbReference type="PROSITE-ProRule" id="PRU01248"/>
    </source>
</evidence>
<dbReference type="GO" id="GO:0006310">
    <property type="term" value="P:DNA recombination"/>
    <property type="evidence" value="ECO:0007669"/>
    <property type="project" value="UniProtKB-KW"/>
</dbReference>
<dbReference type="Proteomes" id="UP000460318">
    <property type="component" value="Unassembled WGS sequence"/>
</dbReference>
<dbReference type="GO" id="GO:0015074">
    <property type="term" value="P:DNA integration"/>
    <property type="evidence" value="ECO:0007669"/>
    <property type="project" value="UniProtKB-KW"/>
</dbReference>
<comment type="caution">
    <text evidence="8">The sequence shown here is derived from an EMBL/GenBank/DDBJ whole genome shotgun (WGS) entry which is preliminary data.</text>
</comment>
<dbReference type="InterPro" id="IPR002104">
    <property type="entry name" value="Integrase_catalytic"/>
</dbReference>
<evidence type="ECO:0000259" key="7">
    <source>
        <dbReference type="PROSITE" id="PS51900"/>
    </source>
</evidence>
<dbReference type="EMBL" id="WUBI01000002">
    <property type="protein sequence ID" value="MWV44953.1"/>
    <property type="molecule type" value="Genomic_DNA"/>
</dbReference>
<accession>A0A7X3IK26</accession>
<dbReference type="Gene3D" id="1.10.443.10">
    <property type="entry name" value="Intergrase catalytic core"/>
    <property type="match status" value="1"/>
</dbReference>
<protein>
    <submittedName>
        <fullName evidence="8">Tyrosine-type recombinase/integrase</fullName>
    </submittedName>
</protein>
<dbReference type="InterPro" id="IPR044068">
    <property type="entry name" value="CB"/>
</dbReference>
<dbReference type="Gene3D" id="1.10.150.130">
    <property type="match status" value="1"/>
</dbReference>
<dbReference type="PANTHER" id="PTHR30349">
    <property type="entry name" value="PHAGE INTEGRASE-RELATED"/>
    <property type="match status" value="1"/>
</dbReference>
<keyword evidence="9" id="KW-1185">Reference proteome</keyword>
<reference evidence="8 9" key="1">
    <citation type="submission" date="2019-12" db="EMBL/GenBank/DDBJ databases">
        <title>Paenibacillus sp. nov., an endophytic bacterium isolated from the stem of Dendrobium.</title>
        <authorList>
            <person name="Zhao R."/>
        </authorList>
    </citation>
    <scope>NUCLEOTIDE SEQUENCE [LARGE SCALE GENOMIC DNA]</scope>
    <source>
        <strain evidence="8 9">HJL G12</strain>
    </source>
</reference>
<evidence type="ECO:0000256" key="1">
    <source>
        <dbReference type="ARBA" id="ARBA00008857"/>
    </source>
</evidence>
<comment type="similarity">
    <text evidence="1">Belongs to the 'phage' integrase family.</text>
</comment>
<evidence type="ECO:0000313" key="9">
    <source>
        <dbReference type="Proteomes" id="UP000460318"/>
    </source>
</evidence>
<evidence type="ECO:0000259" key="6">
    <source>
        <dbReference type="PROSITE" id="PS51898"/>
    </source>
</evidence>
<dbReference type="InterPro" id="IPR013762">
    <property type="entry name" value="Integrase-like_cat_sf"/>
</dbReference>
<gene>
    <name evidence="8" type="ORF">GRF59_15125</name>
</gene>
<dbReference type="PROSITE" id="PS51900">
    <property type="entry name" value="CB"/>
    <property type="match status" value="1"/>
</dbReference>
<dbReference type="Pfam" id="PF02899">
    <property type="entry name" value="Phage_int_SAM_1"/>
    <property type="match status" value="1"/>
</dbReference>
<dbReference type="RefSeq" id="WP_160498560.1">
    <property type="nucleotide sequence ID" value="NZ_WUBI01000002.1"/>
</dbReference>
<dbReference type="Pfam" id="PF00589">
    <property type="entry name" value="Phage_integrase"/>
    <property type="match status" value="1"/>
</dbReference>
<dbReference type="InterPro" id="IPR010998">
    <property type="entry name" value="Integrase_recombinase_N"/>
</dbReference>
<dbReference type="AlphaFoldDB" id="A0A7X3IK26"/>